<evidence type="ECO:0000313" key="1">
    <source>
        <dbReference type="EnsemblPlants" id="Kaladp0622s0012.1.v1.1.CDS.1"/>
    </source>
</evidence>
<dbReference type="AlphaFoldDB" id="A0A7N1A8X7"/>
<evidence type="ECO:0000313" key="2">
    <source>
        <dbReference type="Proteomes" id="UP000594263"/>
    </source>
</evidence>
<organism evidence="1 2">
    <name type="scientific">Kalanchoe fedtschenkoi</name>
    <name type="common">Lavender scallops</name>
    <name type="synonym">South American air plant</name>
    <dbReference type="NCBI Taxonomy" id="63787"/>
    <lineage>
        <taxon>Eukaryota</taxon>
        <taxon>Viridiplantae</taxon>
        <taxon>Streptophyta</taxon>
        <taxon>Embryophyta</taxon>
        <taxon>Tracheophyta</taxon>
        <taxon>Spermatophyta</taxon>
        <taxon>Magnoliopsida</taxon>
        <taxon>eudicotyledons</taxon>
        <taxon>Gunneridae</taxon>
        <taxon>Pentapetalae</taxon>
        <taxon>Saxifragales</taxon>
        <taxon>Crassulaceae</taxon>
        <taxon>Kalanchoe</taxon>
    </lineage>
</organism>
<reference evidence="1" key="1">
    <citation type="submission" date="2021-01" db="UniProtKB">
        <authorList>
            <consortium name="EnsemblPlants"/>
        </authorList>
    </citation>
    <scope>IDENTIFICATION</scope>
</reference>
<dbReference type="Proteomes" id="UP000594263">
    <property type="component" value="Unplaced"/>
</dbReference>
<sequence>MPPFQLSRILTDFGLFELFNVVMEDGTRTTTATNTVTFGARESKAESLSESGDLYFPRAVQVATVVSQSQRKSILLDLLSHDAVVFLGYSNY</sequence>
<keyword evidence="2" id="KW-1185">Reference proteome</keyword>
<accession>A0A7N1A8X7</accession>
<protein>
    <submittedName>
        <fullName evidence="1">Uncharacterized protein</fullName>
    </submittedName>
</protein>
<proteinExistence type="predicted"/>
<dbReference type="Gramene" id="Kaladp0622s0012.1.v1.1">
    <property type="protein sequence ID" value="Kaladp0622s0012.1.v1.1.CDS.1"/>
    <property type="gene ID" value="Kaladp0622s0012.v1.1"/>
</dbReference>
<name>A0A7N1A8X7_KALFE</name>
<dbReference type="EnsemblPlants" id="Kaladp0622s0012.1.v1.1">
    <property type="protein sequence ID" value="Kaladp0622s0012.1.v1.1.CDS.1"/>
    <property type="gene ID" value="Kaladp0622s0012.v1.1"/>
</dbReference>